<name>A0A7W7Q2X8_9PSEU</name>
<sequence>MVDLVPLEGGTALVETLRGLGPALDARFSFRGTGLVVVLDKPDVLPPHDLPRGVTGCVLDLSAGPAESAWRALTVALGRAMPVLAVGADKELAALVAELPEDLAIRLDAIPKRTVDELDSGPHGLLHDSLLGYLGALRQCGRWHLDWRRVYARETDAGLAVTLLTQRSPCLVDILVGSAALGRCPRHGTPVVLP</sequence>
<protein>
    <submittedName>
        <fullName evidence="1">Uncharacterized protein</fullName>
    </submittedName>
</protein>
<reference evidence="1 2" key="1">
    <citation type="submission" date="2020-08" db="EMBL/GenBank/DDBJ databases">
        <title>Genomic Encyclopedia of Type Strains, Phase III (KMG-III): the genomes of soil and plant-associated and newly described type strains.</title>
        <authorList>
            <person name="Whitman W."/>
        </authorList>
    </citation>
    <scope>NUCLEOTIDE SEQUENCE [LARGE SCALE GENOMIC DNA]</scope>
    <source>
        <strain evidence="1 2">CECT 8960</strain>
    </source>
</reference>
<keyword evidence="2" id="KW-1185">Reference proteome</keyword>
<gene>
    <name evidence="1" type="ORF">FHR82_001951</name>
</gene>
<dbReference type="RefSeq" id="WP_311770987.1">
    <property type="nucleotide sequence ID" value="NZ_JACHJQ010000002.1"/>
</dbReference>
<comment type="caution">
    <text evidence="1">The sequence shown here is derived from an EMBL/GenBank/DDBJ whole genome shotgun (WGS) entry which is preliminary data.</text>
</comment>
<evidence type="ECO:0000313" key="2">
    <source>
        <dbReference type="Proteomes" id="UP000520767"/>
    </source>
</evidence>
<evidence type="ECO:0000313" key="1">
    <source>
        <dbReference type="EMBL" id="MBB4905734.1"/>
    </source>
</evidence>
<dbReference type="Proteomes" id="UP000520767">
    <property type="component" value="Unassembled WGS sequence"/>
</dbReference>
<accession>A0A7W7Q2X8</accession>
<organism evidence="1 2">
    <name type="scientific">Actinophytocola algeriensis</name>
    <dbReference type="NCBI Taxonomy" id="1768010"/>
    <lineage>
        <taxon>Bacteria</taxon>
        <taxon>Bacillati</taxon>
        <taxon>Actinomycetota</taxon>
        <taxon>Actinomycetes</taxon>
        <taxon>Pseudonocardiales</taxon>
        <taxon>Pseudonocardiaceae</taxon>
    </lineage>
</organism>
<dbReference type="EMBL" id="JACHJQ010000002">
    <property type="protein sequence ID" value="MBB4905734.1"/>
    <property type="molecule type" value="Genomic_DNA"/>
</dbReference>
<dbReference type="AlphaFoldDB" id="A0A7W7Q2X8"/>
<proteinExistence type="predicted"/>